<dbReference type="Gene3D" id="3.10.10.10">
    <property type="entry name" value="HIV Type 1 Reverse Transcriptase, subunit A, domain 1"/>
    <property type="match status" value="1"/>
</dbReference>
<dbReference type="InterPro" id="IPR021109">
    <property type="entry name" value="Peptidase_aspartic_dom_sf"/>
</dbReference>
<dbReference type="EMBL" id="JACGWK010000224">
    <property type="protein sequence ID" value="KAL0302713.1"/>
    <property type="molecule type" value="Genomic_DNA"/>
</dbReference>
<dbReference type="InterPro" id="IPR000477">
    <property type="entry name" value="RT_dom"/>
</dbReference>
<evidence type="ECO:0000256" key="2">
    <source>
        <dbReference type="ARBA" id="ARBA00022679"/>
    </source>
</evidence>
<dbReference type="GO" id="GO:0004190">
    <property type="term" value="F:aspartic-type endopeptidase activity"/>
    <property type="evidence" value="ECO:0007669"/>
    <property type="project" value="InterPro"/>
</dbReference>
<feature type="domain" description="Reverse transcriptase" evidence="8">
    <location>
        <begin position="267"/>
        <end position="383"/>
    </location>
</feature>
<dbReference type="Pfam" id="PF00078">
    <property type="entry name" value="RVT_1"/>
    <property type="match status" value="1"/>
</dbReference>
<keyword evidence="7" id="KW-0695">RNA-directed DNA polymerase</keyword>
<dbReference type="Pfam" id="PF08284">
    <property type="entry name" value="RVP_2"/>
    <property type="match status" value="1"/>
</dbReference>
<dbReference type="GO" id="GO:0004519">
    <property type="term" value="F:endonuclease activity"/>
    <property type="evidence" value="ECO:0007669"/>
    <property type="project" value="UniProtKB-KW"/>
</dbReference>
<evidence type="ECO:0000256" key="7">
    <source>
        <dbReference type="ARBA" id="ARBA00022918"/>
    </source>
</evidence>
<dbReference type="AlphaFoldDB" id="A0AAW2K8K0"/>
<comment type="caution">
    <text evidence="9">The sequence shown here is derived from an EMBL/GenBank/DDBJ whole genome shotgun (WGS) entry which is preliminary data.</text>
</comment>
<evidence type="ECO:0000313" key="9">
    <source>
        <dbReference type="EMBL" id="KAL0302713.1"/>
    </source>
</evidence>
<evidence type="ECO:0000256" key="5">
    <source>
        <dbReference type="ARBA" id="ARBA00022759"/>
    </source>
</evidence>
<reference evidence="9" key="2">
    <citation type="journal article" date="2024" name="Plant">
        <title>Genomic evolution and insights into agronomic trait innovations of Sesamum species.</title>
        <authorList>
            <person name="Miao H."/>
            <person name="Wang L."/>
            <person name="Qu L."/>
            <person name="Liu H."/>
            <person name="Sun Y."/>
            <person name="Le M."/>
            <person name="Wang Q."/>
            <person name="Wei S."/>
            <person name="Zheng Y."/>
            <person name="Lin W."/>
            <person name="Duan Y."/>
            <person name="Cao H."/>
            <person name="Xiong S."/>
            <person name="Wang X."/>
            <person name="Wei L."/>
            <person name="Li C."/>
            <person name="Ma Q."/>
            <person name="Ju M."/>
            <person name="Zhao R."/>
            <person name="Li G."/>
            <person name="Mu C."/>
            <person name="Tian Q."/>
            <person name="Mei H."/>
            <person name="Zhang T."/>
            <person name="Gao T."/>
            <person name="Zhang H."/>
        </authorList>
    </citation>
    <scope>NUCLEOTIDE SEQUENCE</scope>
    <source>
        <strain evidence="9">G01</strain>
    </source>
</reference>
<dbReference type="PANTHER" id="PTHR24559">
    <property type="entry name" value="TRANSPOSON TY3-I GAG-POL POLYPROTEIN"/>
    <property type="match status" value="1"/>
</dbReference>
<keyword evidence="5" id="KW-0255">Endonuclease</keyword>
<keyword evidence="6" id="KW-0378">Hydrolase</keyword>
<keyword evidence="1" id="KW-0645">Protease</keyword>
<keyword evidence="4" id="KW-0540">Nuclease</keyword>
<evidence type="ECO:0000256" key="3">
    <source>
        <dbReference type="ARBA" id="ARBA00022695"/>
    </source>
</evidence>
<keyword evidence="2" id="KW-0808">Transferase</keyword>
<dbReference type="InterPro" id="IPR043502">
    <property type="entry name" value="DNA/RNA_pol_sf"/>
</dbReference>
<protein>
    <submittedName>
        <fullName evidence="9">Retrovirus-related Pol polyprotein from transposon.6</fullName>
    </submittedName>
</protein>
<evidence type="ECO:0000259" key="8">
    <source>
        <dbReference type="Pfam" id="PF00078"/>
    </source>
</evidence>
<dbReference type="GO" id="GO:0006508">
    <property type="term" value="P:proteolysis"/>
    <property type="evidence" value="ECO:0007669"/>
    <property type="project" value="UniProtKB-KW"/>
</dbReference>
<accession>A0AAW2K8K0</accession>
<organism evidence="9">
    <name type="scientific">Sesamum angustifolium</name>
    <dbReference type="NCBI Taxonomy" id="2727405"/>
    <lineage>
        <taxon>Eukaryota</taxon>
        <taxon>Viridiplantae</taxon>
        <taxon>Streptophyta</taxon>
        <taxon>Embryophyta</taxon>
        <taxon>Tracheophyta</taxon>
        <taxon>Spermatophyta</taxon>
        <taxon>Magnoliopsida</taxon>
        <taxon>eudicotyledons</taxon>
        <taxon>Gunneridae</taxon>
        <taxon>Pentapetalae</taxon>
        <taxon>asterids</taxon>
        <taxon>lamiids</taxon>
        <taxon>Lamiales</taxon>
        <taxon>Pedaliaceae</taxon>
        <taxon>Sesamum</taxon>
    </lineage>
</organism>
<dbReference type="InterPro" id="IPR043128">
    <property type="entry name" value="Rev_trsase/Diguanyl_cyclase"/>
</dbReference>
<keyword evidence="3" id="KW-0548">Nucleotidyltransferase</keyword>
<evidence type="ECO:0000256" key="6">
    <source>
        <dbReference type="ARBA" id="ARBA00022801"/>
    </source>
</evidence>
<sequence length="384" mass="42337">MPDAAPNGIHFQLSSTAVSGSLGSRTLCLHGLVHEHSFSVLIDSGSSHNIIQPRVAAYLGLTVTPLSVFPMMVDNGALLHCSGVCHVVPLLLQSHLFQVPLFVILIYGAEIVLGVQWLSTVQFYHGDHLITLFSDPFTTPQYAASSQLRRFGTINVIHSCCLLSVHTTPNPPSPEPSSTLSSPHDYPPNTHGILSHFAFVFSLPTGLPPIDPRITAYTCSLITLQIKPYRCPHFQKDIMATMIVEMLQHGISQPITSPFSSPVLLVKKDGTWCFCADYKGLNAVMLRDRFPIPTVDELLDELHGASVFSKIDLRAGYHQIRVAPADVHKTAFCTVDGHFDFLVMPFGLSNAPATFQAMMNSLFRPYLRHFVLVFFDDILIYSPT</sequence>
<dbReference type="Gene3D" id="2.40.70.10">
    <property type="entry name" value="Acid Proteases"/>
    <property type="match status" value="1"/>
</dbReference>
<dbReference type="FunFam" id="3.10.10.10:FF:000007">
    <property type="entry name" value="Retrovirus-related Pol polyprotein from transposon 17.6-like Protein"/>
    <property type="match status" value="1"/>
</dbReference>
<dbReference type="InterPro" id="IPR053134">
    <property type="entry name" value="RNA-dir_DNA_polymerase"/>
</dbReference>
<evidence type="ECO:0000256" key="1">
    <source>
        <dbReference type="ARBA" id="ARBA00022670"/>
    </source>
</evidence>
<proteinExistence type="predicted"/>
<reference evidence="9" key="1">
    <citation type="submission" date="2020-06" db="EMBL/GenBank/DDBJ databases">
        <authorList>
            <person name="Li T."/>
            <person name="Hu X."/>
            <person name="Zhang T."/>
            <person name="Song X."/>
            <person name="Zhang H."/>
            <person name="Dai N."/>
            <person name="Sheng W."/>
            <person name="Hou X."/>
            <person name="Wei L."/>
        </authorList>
    </citation>
    <scope>NUCLEOTIDE SEQUENCE</scope>
    <source>
        <strain evidence="9">G01</strain>
        <tissue evidence="9">Leaf</tissue>
    </source>
</reference>
<dbReference type="PANTHER" id="PTHR24559:SF434">
    <property type="entry name" value="RNA-DIRECTED DNA POLYMERASE HOMOLOG"/>
    <property type="match status" value="1"/>
</dbReference>
<name>A0AAW2K8K0_9LAMI</name>
<gene>
    <name evidence="9" type="ORF">Sangu_3082700</name>
</gene>
<dbReference type="GO" id="GO:0003964">
    <property type="term" value="F:RNA-directed DNA polymerase activity"/>
    <property type="evidence" value="ECO:0007669"/>
    <property type="project" value="UniProtKB-KW"/>
</dbReference>
<evidence type="ECO:0000256" key="4">
    <source>
        <dbReference type="ARBA" id="ARBA00022722"/>
    </source>
</evidence>
<dbReference type="SUPFAM" id="SSF56672">
    <property type="entry name" value="DNA/RNA polymerases"/>
    <property type="match status" value="1"/>
</dbReference>
<dbReference type="PROSITE" id="PS00141">
    <property type="entry name" value="ASP_PROTEASE"/>
    <property type="match status" value="1"/>
</dbReference>
<dbReference type="InterPro" id="IPR001969">
    <property type="entry name" value="Aspartic_peptidase_AS"/>
</dbReference>
<dbReference type="CDD" id="cd00303">
    <property type="entry name" value="retropepsin_like"/>
    <property type="match status" value="1"/>
</dbReference>
<dbReference type="Gene3D" id="3.30.70.270">
    <property type="match status" value="1"/>
</dbReference>
<dbReference type="SUPFAM" id="SSF50630">
    <property type="entry name" value="Acid proteases"/>
    <property type="match status" value="1"/>
</dbReference>
<dbReference type="CDD" id="cd01647">
    <property type="entry name" value="RT_LTR"/>
    <property type="match status" value="1"/>
</dbReference>